<dbReference type="InterPro" id="IPR013149">
    <property type="entry name" value="ADH-like_C"/>
</dbReference>
<name>A0A7G6Y7Z7_9MICO</name>
<evidence type="ECO:0000256" key="2">
    <source>
        <dbReference type="ARBA" id="ARBA00023002"/>
    </source>
</evidence>
<evidence type="ECO:0000256" key="1">
    <source>
        <dbReference type="ARBA" id="ARBA00022857"/>
    </source>
</evidence>
<evidence type="ECO:0000259" key="3">
    <source>
        <dbReference type="SMART" id="SM00829"/>
    </source>
</evidence>
<dbReference type="Pfam" id="PF08240">
    <property type="entry name" value="ADH_N"/>
    <property type="match status" value="1"/>
</dbReference>
<dbReference type="SUPFAM" id="SSF51735">
    <property type="entry name" value="NAD(P)-binding Rossmann-fold domains"/>
    <property type="match status" value="1"/>
</dbReference>
<dbReference type="InterPro" id="IPR036291">
    <property type="entry name" value="NAD(P)-bd_dom_sf"/>
</dbReference>
<dbReference type="SMART" id="SM00829">
    <property type="entry name" value="PKS_ER"/>
    <property type="match status" value="1"/>
</dbReference>
<dbReference type="PANTHER" id="PTHR48106">
    <property type="entry name" value="QUINONE OXIDOREDUCTASE PIG3-RELATED"/>
    <property type="match status" value="1"/>
</dbReference>
<evidence type="ECO:0000313" key="5">
    <source>
        <dbReference type="Proteomes" id="UP000515511"/>
    </source>
</evidence>
<dbReference type="InterPro" id="IPR011032">
    <property type="entry name" value="GroES-like_sf"/>
</dbReference>
<dbReference type="KEGG" id="lse:F1C12_05400"/>
<dbReference type="GO" id="GO:0070402">
    <property type="term" value="F:NADPH binding"/>
    <property type="evidence" value="ECO:0007669"/>
    <property type="project" value="TreeGrafter"/>
</dbReference>
<dbReference type="Proteomes" id="UP000515511">
    <property type="component" value="Chromosome"/>
</dbReference>
<gene>
    <name evidence="4" type="ORF">F1C12_05400</name>
</gene>
<dbReference type="Gene3D" id="3.90.180.10">
    <property type="entry name" value="Medium-chain alcohol dehydrogenases, catalytic domain"/>
    <property type="match status" value="1"/>
</dbReference>
<dbReference type="SUPFAM" id="SSF50129">
    <property type="entry name" value="GroES-like"/>
    <property type="match status" value="1"/>
</dbReference>
<feature type="domain" description="Enoyl reductase (ER)" evidence="3">
    <location>
        <begin position="10"/>
        <end position="325"/>
    </location>
</feature>
<dbReference type="PANTHER" id="PTHR48106:SF8">
    <property type="entry name" value="OS02G0805600 PROTEIN"/>
    <property type="match status" value="1"/>
</dbReference>
<dbReference type="InterPro" id="IPR014189">
    <property type="entry name" value="Quinone_OxRdtase_PIG3"/>
</dbReference>
<keyword evidence="2" id="KW-0560">Oxidoreductase</keyword>
<dbReference type="InterPro" id="IPR013154">
    <property type="entry name" value="ADH-like_N"/>
</dbReference>
<dbReference type="InterPro" id="IPR020843">
    <property type="entry name" value="ER"/>
</dbReference>
<dbReference type="RefSeq" id="WP_185277787.1">
    <property type="nucleotide sequence ID" value="NZ_CP043641.1"/>
</dbReference>
<dbReference type="Gene3D" id="3.40.50.720">
    <property type="entry name" value="NAD(P)-binding Rossmann-like Domain"/>
    <property type="match status" value="1"/>
</dbReference>
<reference evidence="5" key="1">
    <citation type="submission" date="2019-09" db="EMBL/GenBank/DDBJ databases">
        <title>Antimicrobial potential of Antarctic Bacteria.</title>
        <authorList>
            <person name="Benaud N."/>
            <person name="Edwards R.J."/>
            <person name="Ferrari B.C."/>
        </authorList>
    </citation>
    <scope>NUCLEOTIDE SEQUENCE [LARGE SCALE GENOMIC DNA]</scope>
    <source>
        <strain evidence="5">INR9</strain>
    </source>
</reference>
<accession>A0A7G6Y7Z7</accession>
<dbReference type="EMBL" id="CP043641">
    <property type="protein sequence ID" value="QNE34612.1"/>
    <property type="molecule type" value="Genomic_DNA"/>
</dbReference>
<proteinExistence type="predicted"/>
<dbReference type="AlphaFoldDB" id="A0A7G6Y7Z7"/>
<dbReference type="NCBIfam" id="TIGR02824">
    <property type="entry name" value="quinone_pig3"/>
    <property type="match status" value="1"/>
</dbReference>
<dbReference type="CDD" id="cd05276">
    <property type="entry name" value="p53_inducible_oxidoreductase"/>
    <property type="match status" value="1"/>
</dbReference>
<protein>
    <submittedName>
        <fullName evidence="4">NAD(P)H-quinone oxidoreductase</fullName>
    </submittedName>
</protein>
<sequence length="328" mass="33752">MRAVVVPQPGDAEVLTVADVPEPQPGPGEVRIRVIAAGLNGADLSQRRGFYPPPPGAPEWPGLEASGVIDAVGPDVEPGRWSEGDLVCALLPGGGYAEYVTVDAGLVLPVPPGVDPVEAAGLPEVAATVWSNVFDLGALAPGETLLVHGGSSGIGSMAIQLAHALGSPVIATAGSPEKAAFCRGLGADAAVDYRTDDFVAAVRAFTDGRGTDVVLDIVGGAYIARDLDALATGGRIMSIAVRDRTPAAVDMGLLMSKRARLQGTTMRARPLAERVGIVAAVREHVWPLLASGDVRPVIDSVFPLADAAQAHRRMESSAHLGKILLRVS</sequence>
<evidence type="ECO:0000313" key="4">
    <source>
        <dbReference type="EMBL" id="QNE34612.1"/>
    </source>
</evidence>
<dbReference type="Pfam" id="PF00107">
    <property type="entry name" value="ADH_zinc_N"/>
    <property type="match status" value="1"/>
</dbReference>
<keyword evidence="1" id="KW-0521">NADP</keyword>
<dbReference type="GO" id="GO:0016651">
    <property type="term" value="F:oxidoreductase activity, acting on NAD(P)H"/>
    <property type="evidence" value="ECO:0007669"/>
    <property type="project" value="TreeGrafter"/>
</dbReference>
<organism evidence="4 5">
    <name type="scientific">Leifsonia shinshuensis</name>
    <dbReference type="NCBI Taxonomy" id="150026"/>
    <lineage>
        <taxon>Bacteria</taxon>
        <taxon>Bacillati</taxon>
        <taxon>Actinomycetota</taxon>
        <taxon>Actinomycetes</taxon>
        <taxon>Micrococcales</taxon>
        <taxon>Microbacteriaceae</taxon>
        <taxon>Leifsonia</taxon>
    </lineage>
</organism>